<evidence type="ECO:0000313" key="1">
    <source>
        <dbReference type="EMBL" id="CAG8792843.1"/>
    </source>
</evidence>
<dbReference type="Proteomes" id="UP000789920">
    <property type="component" value="Unassembled WGS sequence"/>
</dbReference>
<keyword evidence="2" id="KW-1185">Reference proteome</keyword>
<proteinExistence type="predicted"/>
<organism evidence="1 2">
    <name type="scientific">Racocetra persica</name>
    <dbReference type="NCBI Taxonomy" id="160502"/>
    <lineage>
        <taxon>Eukaryota</taxon>
        <taxon>Fungi</taxon>
        <taxon>Fungi incertae sedis</taxon>
        <taxon>Mucoromycota</taxon>
        <taxon>Glomeromycotina</taxon>
        <taxon>Glomeromycetes</taxon>
        <taxon>Diversisporales</taxon>
        <taxon>Gigasporaceae</taxon>
        <taxon>Racocetra</taxon>
    </lineage>
</organism>
<dbReference type="EMBL" id="CAJVQC010053390">
    <property type="protein sequence ID" value="CAG8792843.1"/>
    <property type="molecule type" value="Genomic_DNA"/>
</dbReference>
<protein>
    <submittedName>
        <fullName evidence="1">6413_t:CDS:1</fullName>
    </submittedName>
</protein>
<name>A0ACA9RHD5_9GLOM</name>
<comment type="caution">
    <text evidence="1">The sequence shown here is derived from an EMBL/GenBank/DDBJ whole genome shotgun (WGS) entry which is preliminary data.</text>
</comment>
<gene>
    <name evidence="1" type="ORF">RPERSI_LOCUS19470</name>
</gene>
<feature type="non-terminal residue" evidence="1">
    <location>
        <position position="66"/>
    </location>
</feature>
<accession>A0ACA9RHD5</accession>
<reference evidence="1" key="1">
    <citation type="submission" date="2021-06" db="EMBL/GenBank/DDBJ databases">
        <authorList>
            <person name="Kallberg Y."/>
            <person name="Tangrot J."/>
            <person name="Rosling A."/>
        </authorList>
    </citation>
    <scope>NUCLEOTIDE SEQUENCE</scope>
    <source>
        <strain evidence="1">MA461A</strain>
    </source>
</reference>
<sequence length="66" mass="7673">METASEQRIHITEDTPHNGKSLKHEYMISQDEVDVGYNKSPELYRTSEYSELFTVSDNKLVLIQII</sequence>
<evidence type="ECO:0000313" key="2">
    <source>
        <dbReference type="Proteomes" id="UP000789920"/>
    </source>
</evidence>